<dbReference type="EMBL" id="JABWDY010036331">
    <property type="protein sequence ID" value="KAF5181289.1"/>
    <property type="molecule type" value="Genomic_DNA"/>
</dbReference>
<reference evidence="2 3" key="1">
    <citation type="submission" date="2020-06" db="EMBL/GenBank/DDBJ databases">
        <title>Transcriptomic and genomic resources for Thalictrum thalictroides and T. hernandezii: Facilitating candidate gene discovery in an emerging model plant lineage.</title>
        <authorList>
            <person name="Arias T."/>
            <person name="Riano-Pachon D.M."/>
            <person name="Di Stilio V.S."/>
        </authorList>
    </citation>
    <scope>NUCLEOTIDE SEQUENCE [LARGE SCALE GENOMIC DNA]</scope>
    <source>
        <strain evidence="3">cv. WT478/WT964</strain>
        <tissue evidence="2">Leaves</tissue>
    </source>
</reference>
<dbReference type="PANTHER" id="PTHR31900:SF32">
    <property type="entry name" value="F-BOX_RNI_FBD-LIKE DOMAIN PROTEIN"/>
    <property type="match status" value="1"/>
</dbReference>
<dbReference type="OrthoDB" id="594804at2759"/>
<organism evidence="2 3">
    <name type="scientific">Thalictrum thalictroides</name>
    <name type="common">Rue-anemone</name>
    <name type="synonym">Anemone thalictroides</name>
    <dbReference type="NCBI Taxonomy" id="46969"/>
    <lineage>
        <taxon>Eukaryota</taxon>
        <taxon>Viridiplantae</taxon>
        <taxon>Streptophyta</taxon>
        <taxon>Embryophyta</taxon>
        <taxon>Tracheophyta</taxon>
        <taxon>Spermatophyta</taxon>
        <taxon>Magnoliopsida</taxon>
        <taxon>Ranunculales</taxon>
        <taxon>Ranunculaceae</taxon>
        <taxon>Thalictroideae</taxon>
        <taxon>Thalictrum</taxon>
    </lineage>
</organism>
<comment type="caution">
    <text evidence="2">The sequence shown here is derived from an EMBL/GenBank/DDBJ whole genome shotgun (WGS) entry which is preliminary data.</text>
</comment>
<proteinExistence type="predicted"/>
<dbReference type="InterPro" id="IPR001810">
    <property type="entry name" value="F-box_dom"/>
</dbReference>
<evidence type="ECO:0000313" key="3">
    <source>
        <dbReference type="Proteomes" id="UP000554482"/>
    </source>
</evidence>
<dbReference type="PROSITE" id="PS50181">
    <property type="entry name" value="FBOX"/>
    <property type="match status" value="1"/>
</dbReference>
<name>A0A7J6V845_THATH</name>
<dbReference type="PANTHER" id="PTHR31900">
    <property type="entry name" value="F-BOX/RNI SUPERFAMILY PROTEIN-RELATED"/>
    <property type="match status" value="1"/>
</dbReference>
<dbReference type="SUPFAM" id="SSF52047">
    <property type="entry name" value="RNI-like"/>
    <property type="match status" value="1"/>
</dbReference>
<protein>
    <submittedName>
        <fullName evidence="2">F-box/LRR-repeat protein</fullName>
    </submittedName>
</protein>
<feature type="domain" description="F-box" evidence="1">
    <location>
        <begin position="10"/>
        <end position="46"/>
    </location>
</feature>
<keyword evidence="3" id="KW-1185">Reference proteome</keyword>
<dbReference type="Proteomes" id="UP000554482">
    <property type="component" value="Unassembled WGS sequence"/>
</dbReference>
<dbReference type="SUPFAM" id="SSF81383">
    <property type="entry name" value="F-box domain"/>
    <property type="match status" value="1"/>
</dbReference>
<gene>
    <name evidence="2" type="ORF">FRX31_029129</name>
</gene>
<dbReference type="InterPro" id="IPR050232">
    <property type="entry name" value="FBL13/AtMIF1-like"/>
</dbReference>
<sequence>MGENNIVHHVTNIIDLPEAMIHHITSSLSLRDMAYMSISSKRWRYLCYTTPYINIDKDKVVLGNLPKQLSSSFLKFVNRLFILHLNNLQRLTISCADLVDEYVVESWILKAIECSVQELDLTIPANYSFNPRGIFTLPSLRILKLNLNNAFLKSIYCIKLTNLHTLSLTYVWLPFPYFLNLFPSLKTLSLYDCYGFATLSLISSSLETLSIIQKAYSSISINDLDIYCDTLKTLNLDLASPNQLLKTFKLSAPNVHTFACSAVALNCHVLKPLNSLKDATIYIYNIHVVNDWELVKNFGSQLLTHVNHAKVLRLCSQYLQILAGMMIAAPVSTLSNLEHLTLFTHKLNNWESSSIIYILQRSSNMKTLKISREYYCCVIPEVSNEIIQQMEFVHHLKLVEMSLLGDGETNLKLLKYLFNTGKALEQITIFYDSLTDSNIAKRFDQKLSVIQKTSSSPFARLSFLPN</sequence>
<evidence type="ECO:0000313" key="2">
    <source>
        <dbReference type="EMBL" id="KAF5181289.1"/>
    </source>
</evidence>
<accession>A0A7J6V845</accession>
<dbReference type="InterPro" id="IPR036047">
    <property type="entry name" value="F-box-like_dom_sf"/>
</dbReference>
<evidence type="ECO:0000259" key="1">
    <source>
        <dbReference type="PROSITE" id="PS50181"/>
    </source>
</evidence>
<dbReference type="Pfam" id="PF00646">
    <property type="entry name" value="F-box"/>
    <property type="match status" value="1"/>
</dbReference>
<dbReference type="AlphaFoldDB" id="A0A7J6V845"/>